<dbReference type="EMBL" id="AK358808">
    <property type="protein sequence ID" value="BAJ90019.1"/>
    <property type="molecule type" value="mRNA"/>
</dbReference>
<accession>F2D4J8</accession>
<sequence length="56" mass="6145">MTGGEGVATASFTQQATDTEEQARLPKSLQRSFTFRAWLFAENGGHYFDPLTDSSS</sequence>
<proteinExistence type="evidence at transcript level"/>
<reference evidence="2" key="1">
    <citation type="journal article" date="2011" name="Plant Physiol.">
        <title>Comprehensive sequence analysis of 24,783 barley full-length cDNAs derived from 12 clone libraries.</title>
        <authorList>
            <person name="Matsumoto T."/>
            <person name="Tanaka T."/>
            <person name="Sakai H."/>
            <person name="Amano N."/>
            <person name="Kanamori H."/>
            <person name="Kurita K."/>
            <person name="Kikuta A."/>
            <person name="Kamiya K."/>
            <person name="Yamamoto M."/>
            <person name="Ikawa H."/>
            <person name="Fujii N."/>
            <person name="Hori K."/>
            <person name="Itoh T."/>
            <person name="Sato K."/>
        </authorList>
    </citation>
    <scope>NUCLEOTIDE SEQUENCE</scope>
    <source>
        <tissue evidence="2">Shoot</tissue>
    </source>
</reference>
<organism evidence="2">
    <name type="scientific">Hordeum vulgare subsp. vulgare</name>
    <name type="common">Domesticated barley</name>
    <dbReference type="NCBI Taxonomy" id="112509"/>
    <lineage>
        <taxon>Eukaryota</taxon>
        <taxon>Viridiplantae</taxon>
        <taxon>Streptophyta</taxon>
        <taxon>Embryophyta</taxon>
        <taxon>Tracheophyta</taxon>
        <taxon>Spermatophyta</taxon>
        <taxon>Magnoliopsida</taxon>
        <taxon>Liliopsida</taxon>
        <taxon>Poales</taxon>
        <taxon>Poaceae</taxon>
        <taxon>BOP clade</taxon>
        <taxon>Pooideae</taxon>
        <taxon>Triticodae</taxon>
        <taxon>Triticeae</taxon>
        <taxon>Hordeinae</taxon>
        <taxon>Hordeum</taxon>
    </lineage>
</organism>
<evidence type="ECO:0000256" key="1">
    <source>
        <dbReference type="SAM" id="MobiDB-lite"/>
    </source>
</evidence>
<dbReference type="AlphaFoldDB" id="F2D4J8"/>
<feature type="region of interest" description="Disordered" evidence="1">
    <location>
        <begin position="1"/>
        <end position="26"/>
    </location>
</feature>
<protein>
    <submittedName>
        <fullName evidence="2">Predicted protein</fullName>
    </submittedName>
</protein>
<evidence type="ECO:0000313" key="2">
    <source>
        <dbReference type="EMBL" id="BAJ90019.1"/>
    </source>
</evidence>
<dbReference type="HOGENOM" id="CLU_195522_0_0_1"/>
<name>F2D4J8_HORVV</name>